<proteinExistence type="predicted"/>
<feature type="coiled-coil region" evidence="1">
    <location>
        <begin position="7"/>
        <end position="34"/>
    </location>
</feature>
<name>A0A165DVI0_EXIGL</name>
<gene>
    <name evidence="2" type="ORF">EXIGLDRAFT_841478</name>
</gene>
<dbReference type="EMBL" id="KV426188">
    <property type="protein sequence ID" value="KZV85455.1"/>
    <property type="molecule type" value="Genomic_DNA"/>
</dbReference>
<sequence length="190" mass="21227">MPRPELLHHASQKREMLQLDLQRLSNLIRDVEDIHLPDLDNDSLIRAAIALQRATDDAKLSPIHIRQWHDERATAAQCKTSVSALHWGDALRRRWPYYGLSGTSVLPRLQPDNWLDVAIESVLALAPHGRSTLFRHVSLHIPQFTDLYFGSGMTSADERAAAAQRKSSVSASALAECGFVADGHIVLRDI</sequence>
<keyword evidence="3" id="KW-1185">Reference proteome</keyword>
<evidence type="ECO:0000313" key="3">
    <source>
        <dbReference type="Proteomes" id="UP000077266"/>
    </source>
</evidence>
<dbReference type="InParanoid" id="A0A165DVI0"/>
<accession>A0A165DVI0</accession>
<evidence type="ECO:0000256" key="1">
    <source>
        <dbReference type="SAM" id="Coils"/>
    </source>
</evidence>
<protein>
    <submittedName>
        <fullName evidence="2">Uncharacterized protein</fullName>
    </submittedName>
</protein>
<dbReference type="Proteomes" id="UP000077266">
    <property type="component" value="Unassembled WGS sequence"/>
</dbReference>
<keyword evidence="1" id="KW-0175">Coiled coil</keyword>
<organism evidence="2 3">
    <name type="scientific">Exidia glandulosa HHB12029</name>
    <dbReference type="NCBI Taxonomy" id="1314781"/>
    <lineage>
        <taxon>Eukaryota</taxon>
        <taxon>Fungi</taxon>
        <taxon>Dikarya</taxon>
        <taxon>Basidiomycota</taxon>
        <taxon>Agaricomycotina</taxon>
        <taxon>Agaricomycetes</taxon>
        <taxon>Auriculariales</taxon>
        <taxon>Exidiaceae</taxon>
        <taxon>Exidia</taxon>
    </lineage>
</organism>
<dbReference type="AlphaFoldDB" id="A0A165DVI0"/>
<evidence type="ECO:0000313" key="2">
    <source>
        <dbReference type="EMBL" id="KZV85455.1"/>
    </source>
</evidence>
<reference evidence="2 3" key="1">
    <citation type="journal article" date="2016" name="Mol. Biol. Evol.">
        <title>Comparative Genomics of Early-Diverging Mushroom-Forming Fungi Provides Insights into the Origins of Lignocellulose Decay Capabilities.</title>
        <authorList>
            <person name="Nagy L.G."/>
            <person name="Riley R."/>
            <person name="Tritt A."/>
            <person name="Adam C."/>
            <person name="Daum C."/>
            <person name="Floudas D."/>
            <person name="Sun H."/>
            <person name="Yadav J.S."/>
            <person name="Pangilinan J."/>
            <person name="Larsson K.H."/>
            <person name="Matsuura K."/>
            <person name="Barry K."/>
            <person name="Labutti K."/>
            <person name="Kuo R."/>
            <person name="Ohm R.A."/>
            <person name="Bhattacharya S.S."/>
            <person name="Shirouzu T."/>
            <person name="Yoshinaga Y."/>
            <person name="Martin F.M."/>
            <person name="Grigoriev I.V."/>
            <person name="Hibbett D.S."/>
        </authorList>
    </citation>
    <scope>NUCLEOTIDE SEQUENCE [LARGE SCALE GENOMIC DNA]</scope>
    <source>
        <strain evidence="2 3">HHB12029</strain>
    </source>
</reference>